<proteinExistence type="predicted"/>
<comment type="caution">
    <text evidence="2">The sequence shown here is derived from an EMBL/GenBank/DDBJ whole genome shotgun (WGS) entry which is preliminary data.</text>
</comment>
<protein>
    <submittedName>
        <fullName evidence="2">Uncharacterized protein</fullName>
    </submittedName>
</protein>
<feature type="region of interest" description="Disordered" evidence="1">
    <location>
        <begin position="1"/>
        <end position="22"/>
    </location>
</feature>
<reference evidence="2" key="1">
    <citation type="journal article" date="2022" name="bioRxiv">
        <title>Sequencing and chromosome-scale assembly of the giantPleurodeles waltlgenome.</title>
        <authorList>
            <person name="Brown T."/>
            <person name="Elewa A."/>
            <person name="Iarovenko S."/>
            <person name="Subramanian E."/>
            <person name="Araus A.J."/>
            <person name="Petzold A."/>
            <person name="Susuki M."/>
            <person name="Suzuki K.-i.T."/>
            <person name="Hayashi T."/>
            <person name="Toyoda A."/>
            <person name="Oliveira C."/>
            <person name="Osipova E."/>
            <person name="Leigh N.D."/>
            <person name="Simon A."/>
            <person name="Yun M.H."/>
        </authorList>
    </citation>
    <scope>NUCLEOTIDE SEQUENCE</scope>
    <source>
        <strain evidence="2">20211129_DDA</strain>
        <tissue evidence="2">Liver</tissue>
    </source>
</reference>
<gene>
    <name evidence="2" type="ORF">NDU88_003573</name>
</gene>
<dbReference type="AlphaFoldDB" id="A0AAV7WSQ3"/>
<evidence type="ECO:0000313" key="3">
    <source>
        <dbReference type="Proteomes" id="UP001066276"/>
    </source>
</evidence>
<keyword evidence="3" id="KW-1185">Reference proteome</keyword>
<dbReference type="EMBL" id="JANPWB010000001">
    <property type="protein sequence ID" value="KAJ1215967.1"/>
    <property type="molecule type" value="Genomic_DNA"/>
</dbReference>
<feature type="region of interest" description="Disordered" evidence="1">
    <location>
        <begin position="89"/>
        <end position="220"/>
    </location>
</feature>
<name>A0AAV7WSQ3_PLEWA</name>
<dbReference type="Proteomes" id="UP001066276">
    <property type="component" value="Chromosome 1_1"/>
</dbReference>
<evidence type="ECO:0000256" key="1">
    <source>
        <dbReference type="SAM" id="MobiDB-lite"/>
    </source>
</evidence>
<accession>A0AAV7WSQ3</accession>
<organism evidence="2 3">
    <name type="scientific">Pleurodeles waltl</name>
    <name type="common">Iberian ribbed newt</name>
    <dbReference type="NCBI Taxonomy" id="8319"/>
    <lineage>
        <taxon>Eukaryota</taxon>
        <taxon>Metazoa</taxon>
        <taxon>Chordata</taxon>
        <taxon>Craniata</taxon>
        <taxon>Vertebrata</taxon>
        <taxon>Euteleostomi</taxon>
        <taxon>Amphibia</taxon>
        <taxon>Batrachia</taxon>
        <taxon>Caudata</taxon>
        <taxon>Salamandroidea</taxon>
        <taxon>Salamandridae</taxon>
        <taxon>Pleurodelinae</taxon>
        <taxon>Pleurodeles</taxon>
    </lineage>
</organism>
<evidence type="ECO:0000313" key="2">
    <source>
        <dbReference type="EMBL" id="KAJ1215967.1"/>
    </source>
</evidence>
<feature type="compositionally biased region" description="Polar residues" evidence="1">
    <location>
        <begin position="132"/>
        <end position="144"/>
    </location>
</feature>
<feature type="region of interest" description="Disordered" evidence="1">
    <location>
        <begin position="345"/>
        <end position="386"/>
    </location>
</feature>
<sequence length="386" mass="41015">MVPSSAEPEPTPAPSCNDTWAGSCPWSTTNRVSPAACRSPLQVPSVPVFVLLLGPVTPAQAAPLLEGPRSLSPRLRTAGYLRAATGDRARFQQGGGSVAHPPPKSIGTPLRVCPVPIGTHSPGPPRPQPGPTNTASPPDVTSCSDSCCQAGPTPTNSCHGPRRAPGPGRSCCVRPAQAPFGTTEISPHAPDRSSRPRPWPGRAGHLSSSSPPPTARTLAGAGNVPSLRLAATGATRHPQRPPRPTPLDRAPGVTVFEAAELAEPKDGRTLAELRRLPHNPTLSCGLRPYFRTHWGSNRCLITGGDKLAVLGRRWGSKKKAREERGGSVRAGRGLGVVRQRWIQPKDIGKKAPVAQPRRERCWNHTGVWPRQASRPRRSWGDTGDTR</sequence>